<sequence length="259" mass="29712">MINNIKAWFIKRNPIFTSHLQRIGLLRIIPPALAMYIMIPVYIFFHIVCIKLLYNLLICPLLSVERIELKHYIVIDRHLLPGLSYTAKFHCAYCGYANGLSVATSVLLTRISTEARLPANNILRVLLIFAYFITSGLSVLAQSLVILSFDYVMAPLLGLHRMSMQQATDKMKASGFAGEFTVFGKLGRQLLRFEYNCSLRHANSLEQIESQWCPIKHLDDYPGAVYPEHHEFFIERCELCKLRRVLCSEGTVSTRKPTW</sequence>
<evidence type="ECO:0000256" key="1">
    <source>
        <dbReference type="SAM" id="Phobius"/>
    </source>
</evidence>
<keyword evidence="1" id="KW-0472">Membrane</keyword>
<keyword evidence="3" id="KW-1185">Reference proteome</keyword>
<dbReference type="OrthoDB" id="5292655at2"/>
<keyword evidence="1" id="KW-0812">Transmembrane</keyword>
<dbReference type="KEGG" id="maes:Ga0123461_0900"/>
<gene>
    <name evidence="2" type="ORF">Ga0123461_0900</name>
</gene>
<dbReference type="RefSeq" id="WP_100277225.1">
    <property type="nucleotide sequence ID" value="NZ_CP018799.1"/>
</dbReference>
<evidence type="ECO:0000313" key="2">
    <source>
        <dbReference type="EMBL" id="ATX79320.1"/>
    </source>
</evidence>
<dbReference type="EMBL" id="CP018799">
    <property type="protein sequence ID" value="ATX79320.1"/>
    <property type="molecule type" value="Genomic_DNA"/>
</dbReference>
<name>A0A2K8KWN6_MARES</name>
<evidence type="ECO:0000313" key="3">
    <source>
        <dbReference type="Proteomes" id="UP000231701"/>
    </source>
</evidence>
<keyword evidence="1" id="KW-1133">Transmembrane helix</keyword>
<dbReference type="AlphaFoldDB" id="A0A2K8KWN6"/>
<feature type="transmembrane region" description="Helical" evidence="1">
    <location>
        <begin position="32"/>
        <end position="54"/>
    </location>
</feature>
<protein>
    <submittedName>
        <fullName evidence="2">Uncharacterized protein</fullName>
    </submittedName>
</protein>
<proteinExistence type="predicted"/>
<reference evidence="2 3" key="1">
    <citation type="submission" date="2016-12" db="EMBL/GenBank/DDBJ databases">
        <title>Isolation and genomic insights into novel planktonic Zetaproteobacteria from stratified waters of the Chesapeake Bay.</title>
        <authorList>
            <person name="McAllister S.M."/>
            <person name="Kato S."/>
            <person name="Chan C.S."/>
            <person name="Chiu B.K."/>
            <person name="Field E.K."/>
        </authorList>
    </citation>
    <scope>NUCLEOTIDE SEQUENCE [LARGE SCALE GENOMIC DNA]</scope>
    <source>
        <strain evidence="2 3">CP-5</strain>
    </source>
</reference>
<feature type="transmembrane region" description="Helical" evidence="1">
    <location>
        <begin position="128"/>
        <end position="154"/>
    </location>
</feature>
<organism evidence="2 3">
    <name type="scientific">Mariprofundus aestuarium</name>
    <dbReference type="NCBI Taxonomy" id="1921086"/>
    <lineage>
        <taxon>Bacteria</taxon>
        <taxon>Pseudomonadati</taxon>
        <taxon>Pseudomonadota</taxon>
        <taxon>Candidatius Mariprofundia</taxon>
        <taxon>Mariprofundales</taxon>
        <taxon>Mariprofundaceae</taxon>
        <taxon>Mariprofundus</taxon>
    </lineage>
</organism>
<dbReference type="Proteomes" id="UP000231701">
    <property type="component" value="Chromosome"/>
</dbReference>
<accession>A0A2K8KWN6</accession>